<keyword evidence="2" id="KW-0808">Transferase</keyword>
<dbReference type="Proteomes" id="UP001158067">
    <property type="component" value="Unassembled WGS sequence"/>
</dbReference>
<evidence type="ECO:0000313" key="2">
    <source>
        <dbReference type="EMBL" id="SMP56979.1"/>
    </source>
</evidence>
<dbReference type="EMBL" id="FXUG01000005">
    <property type="protein sequence ID" value="SMP56979.1"/>
    <property type="molecule type" value="Genomic_DNA"/>
</dbReference>
<reference evidence="2 3" key="1">
    <citation type="submission" date="2017-05" db="EMBL/GenBank/DDBJ databases">
        <authorList>
            <person name="Varghese N."/>
            <person name="Submissions S."/>
        </authorList>
    </citation>
    <scope>NUCLEOTIDE SEQUENCE [LARGE SCALE GENOMIC DNA]</scope>
    <source>
        <strain evidence="2 3">DSM 25457</strain>
    </source>
</reference>
<dbReference type="PANTHER" id="PTHR42912">
    <property type="entry name" value="METHYLTRANSFERASE"/>
    <property type="match status" value="1"/>
</dbReference>
<sequence length="216" mass="23540">MHQTNQHFYDRIANAYDALADSNEHAARETGLTMLAAQPGWRVLEIGFGTGSSLALLAQSVGDSGHVDGVDVSPGMRDVAMRKLTEQKLSQRVSLSVGDAVELNFADASFDAVFMSFTLELFAPSDADNVLAEVLRVLKPGGYLANVSMSTVAKDQSESVLEKTYQWMHRHFPHIVDCRPIDAAALLNDSGFAIQQETRMDIWTMPVSAVLAQKPA</sequence>
<evidence type="ECO:0000313" key="3">
    <source>
        <dbReference type="Proteomes" id="UP001158067"/>
    </source>
</evidence>
<dbReference type="GO" id="GO:0032259">
    <property type="term" value="P:methylation"/>
    <property type="evidence" value="ECO:0007669"/>
    <property type="project" value="UniProtKB-KW"/>
</dbReference>
<dbReference type="InterPro" id="IPR041698">
    <property type="entry name" value="Methyltransf_25"/>
</dbReference>
<dbReference type="SUPFAM" id="SSF53335">
    <property type="entry name" value="S-adenosyl-L-methionine-dependent methyltransferases"/>
    <property type="match status" value="1"/>
</dbReference>
<gene>
    <name evidence="2" type="ORF">SAMN06265222_105241</name>
</gene>
<proteinExistence type="predicted"/>
<evidence type="ECO:0000259" key="1">
    <source>
        <dbReference type="Pfam" id="PF13649"/>
    </source>
</evidence>
<dbReference type="Gene3D" id="3.40.50.150">
    <property type="entry name" value="Vaccinia Virus protein VP39"/>
    <property type="match status" value="1"/>
</dbReference>
<feature type="domain" description="Methyltransferase" evidence="1">
    <location>
        <begin position="43"/>
        <end position="142"/>
    </location>
</feature>
<accession>A0ABY1Q2A3</accession>
<keyword evidence="3" id="KW-1185">Reference proteome</keyword>
<protein>
    <submittedName>
        <fullName evidence="2">Demethylmenaquinone methyltransferase / 2-methoxy-6-polyprenyl-1,4-benzoquinol methylase</fullName>
    </submittedName>
</protein>
<comment type="caution">
    <text evidence="2">The sequence shown here is derived from an EMBL/GenBank/DDBJ whole genome shotgun (WGS) entry which is preliminary data.</text>
</comment>
<dbReference type="CDD" id="cd02440">
    <property type="entry name" value="AdoMet_MTases"/>
    <property type="match status" value="1"/>
</dbReference>
<organism evidence="2 3">
    <name type="scientific">Neorhodopirellula lusitana</name>
    <dbReference type="NCBI Taxonomy" id="445327"/>
    <lineage>
        <taxon>Bacteria</taxon>
        <taxon>Pseudomonadati</taxon>
        <taxon>Planctomycetota</taxon>
        <taxon>Planctomycetia</taxon>
        <taxon>Pirellulales</taxon>
        <taxon>Pirellulaceae</taxon>
        <taxon>Neorhodopirellula</taxon>
    </lineage>
</organism>
<dbReference type="RefSeq" id="WP_283432701.1">
    <property type="nucleotide sequence ID" value="NZ_CAWLDM010000001.1"/>
</dbReference>
<dbReference type="GO" id="GO:0008168">
    <property type="term" value="F:methyltransferase activity"/>
    <property type="evidence" value="ECO:0007669"/>
    <property type="project" value="UniProtKB-KW"/>
</dbReference>
<keyword evidence="2" id="KW-0489">Methyltransferase</keyword>
<dbReference type="InterPro" id="IPR050508">
    <property type="entry name" value="Methyltransf_Superfamily"/>
</dbReference>
<name>A0ABY1Q2A3_9BACT</name>
<dbReference type="InterPro" id="IPR029063">
    <property type="entry name" value="SAM-dependent_MTases_sf"/>
</dbReference>
<dbReference type="Pfam" id="PF13649">
    <property type="entry name" value="Methyltransf_25"/>
    <property type="match status" value="1"/>
</dbReference>
<dbReference type="PANTHER" id="PTHR42912:SF80">
    <property type="entry name" value="METHYLTRANSFERASE DOMAIN-CONTAINING PROTEIN"/>
    <property type="match status" value="1"/>
</dbReference>